<sequence length="562" mass="58435">MSFYSQSPRGPVTAILIAAFAVLCSTGTLAQAQDQASISAPAPHPITNQDHPYPRWELFGGYSFLYPGANLHYLNPGATLPVSLRQESNPRGVGASITYNFTRWLGVTGDFSGDWGDGEGGPNLAAGYIGTLDDSNLYTASIGPKLTYRKAHFAPFIEGLVGWQRLHSEYSGIGSSDSIGFIGGGGIDVPLTRHFAWRPIQGDYVFSNHQFGPSATVPTTELRGVRLQSGAVFMFGGMARPEPVGYSCSVSPAEVFPGDPVTVTGSAINLNPKRTATYGWTTTGGKASGTSSVSNIDTTGLAPGSYTVTGHVTEGAKAGQSADCSAGFTVKPFGPPTVACSANPSTVNPGDSSTITTQASSPQNRPLSYSYSSASGQISGSTNSATLNTADIAPGAVTVTCNVVDDTGQTASATTTVTINAPTPAPVAKTQALCTIDFGRDKRRPSRVDNEGKACLDDVALNLQRSSDAKYVVVGNSGPAERHGSTLAVERAINTRAYLVDEKGVDSARIEVRTGNSGTPTVQNYLVPSGANFANDVSDTSAADTSLVEVSKKAKHRGHTVN</sequence>
<evidence type="ECO:0000313" key="3">
    <source>
        <dbReference type="EMBL" id="XBH11654.1"/>
    </source>
</evidence>
<evidence type="ECO:0000313" key="4">
    <source>
        <dbReference type="EMBL" id="XBH15184.1"/>
    </source>
</evidence>
<dbReference type="InterPro" id="IPR035986">
    <property type="entry name" value="PKD_dom_sf"/>
</dbReference>
<dbReference type="SUPFAM" id="SSF56925">
    <property type="entry name" value="OMPA-like"/>
    <property type="match status" value="1"/>
</dbReference>
<feature type="compositionally biased region" description="Polar residues" evidence="1">
    <location>
        <begin position="341"/>
        <end position="367"/>
    </location>
</feature>
<dbReference type="EMBL" id="CP121195">
    <property type="protein sequence ID" value="XBH15184.1"/>
    <property type="molecule type" value="Genomic_DNA"/>
</dbReference>
<dbReference type="SUPFAM" id="SSF103088">
    <property type="entry name" value="OmpA-like"/>
    <property type="match status" value="1"/>
</dbReference>
<feature type="region of interest" description="Disordered" evidence="1">
    <location>
        <begin position="341"/>
        <end position="372"/>
    </location>
</feature>
<name>A0AAU7DBK6_9BACT</name>
<dbReference type="Gene3D" id="3.30.1330.60">
    <property type="entry name" value="OmpA-like domain"/>
    <property type="match status" value="1"/>
</dbReference>
<accession>A0AAU7D1X3</accession>
<reference evidence="4" key="1">
    <citation type="submission" date="2023-03" db="EMBL/GenBank/DDBJ databases">
        <title>Edaphobacter sp.</title>
        <authorList>
            <person name="Huber K.J."/>
            <person name="Papendorf J."/>
            <person name="Pilke C."/>
            <person name="Bunk B."/>
            <person name="Sproeer C."/>
            <person name="Pester M."/>
        </authorList>
    </citation>
    <scope>NUCLEOTIDE SEQUENCE</scope>
    <source>
        <strain evidence="3">DSM 109919</strain>
        <strain evidence="4">DSM 109920</strain>
    </source>
</reference>
<dbReference type="RefSeq" id="WP_348269144.1">
    <property type="nucleotide sequence ID" value="NZ_CP121194.1"/>
</dbReference>
<organism evidence="4">
    <name type="scientific">Edaphobacter paludis</name>
    <dbReference type="NCBI Taxonomy" id="3035702"/>
    <lineage>
        <taxon>Bacteria</taxon>
        <taxon>Pseudomonadati</taxon>
        <taxon>Acidobacteriota</taxon>
        <taxon>Terriglobia</taxon>
        <taxon>Terriglobales</taxon>
        <taxon>Acidobacteriaceae</taxon>
        <taxon>Edaphobacter</taxon>
    </lineage>
</organism>
<protein>
    <submittedName>
        <fullName evidence="4">Uncharacterized protein</fullName>
    </submittedName>
</protein>
<dbReference type="InterPro" id="IPR011250">
    <property type="entry name" value="OMP/PagP_B-barrel"/>
</dbReference>
<dbReference type="InterPro" id="IPR013783">
    <property type="entry name" value="Ig-like_fold"/>
</dbReference>
<keyword evidence="2" id="KW-0732">Signal</keyword>
<gene>
    <name evidence="3" type="ORF">P4G45_07990</name>
    <name evidence="4" type="ORF">P8936_08460</name>
</gene>
<dbReference type="InterPro" id="IPR036737">
    <property type="entry name" value="OmpA-like_sf"/>
</dbReference>
<evidence type="ECO:0000256" key="2">
    <source>
        <dbReference type="SAM" id="SignalP"/>
    </source>
</evidence>
<evidence type="ECO:0000256" key="1">
    <source>
        <dbReference type="SAM" id="MobiDB-lite"/>
    </source>
</evidence>
<dbReference type="SUPFAM" id="SSF49299">
    <property type="entry name" value="PKD domain"/>
    <property type="match status" value="2"/>
</dbReference>
<accession>A0AAU7DBK6</accession>
<dbReference type="Gene3D" id="2.40.160.20">
    <property type="match status" value="1"/>
</dbReference>
<proteinExistence type="predicted"/>
<dbReference type="Gene3D" id="2.60.40.10">
    <property type="entry name" value="Immunoglobulins"/>
    <property type="match status" value="2"/>
</dbReference>
<dbReference type="AlphaFoldDB" id="A0AAU7DBK6"/>
<dbReference type="EMBL" id="CP121194">
    <property type="protein sequence ID" value="XBH11654.1"/>
    <property type="molecule type" value="Genomic_DNA"/>
</dbReference>
<feature type="chain" id="PRO_5043288612" evidence="2">
    <location>
        <begin position="31"/>
        <end position="562"/>
    </location>
</feature>
<feature type="signal peptide" evidence="2">
    <location>
        <begin position="1"/>
        <end position="30"/>
    </location>
</feature>
<dbReference type="KEGG" id="epl:P4G45_07990"/>